<dbReference type="PANTHER" id="PTHR47272:SF2">
    <property type="entry name" value="PIGGYBAC TRANSPOSABLE ELEMENT-DERIVED PROTEIN 3-LIKE"/>
    <property type="match status" value="1"/>
</dbReference>
<dbReference type="OrthoDB" id="122438at2759"/>
<dbReference type="Proteomes" id="UP000691718">
    <property type="component" value="Unassembled WGS sequence"/>
</dbReference>
<name>A0A8S3XUC0_PARAO</name>
<accession>A0A8S3XUC0</accession>
<evidence type="ECO:0000313" key="1">
    <source>
        <dbReference type="EMBL" id="CAG5032675.1"/>
    </source>
</evidence>
<evidence type="ECO:0000313" key="2">
    <source>
        <dbReference type="Proteomes" id="UP000691718"/>
    </source>
</evidence>
<sequence length="152" mass="18281">MKSKKWTNRLFQHMLDMAVINSWILYKKVSLKMETNPKNILKLADFWTELAETLCKYGTVFENKRGRSSLNRYENPPKKEQNLVHRHYRHMTFAPMELDTTRATALKEISANMQIVKKITFVLCTKCKISLCDNRKNNFFKFFMLHKRKYHK</sequence>
<organism evidence="1 2">
    <name type="scientific">Parnassius apollo</name>
    <name type="common">Apollo butterfly</name>
    <name type="synonym">Papilio apollo</name>
    <dbReference type="NCBI Taxonomy" id="110799"/>
    <lineage>
        <taxon>Eukaryota</taxon>
        <taxon>Metazoa</taxon>
        <taxon>Ecdysozoa</taxon>
        <taxon>Arthropoda</taxon>
        <taxon>Hexapoda</taxon>
        <taxon>Insecta</taxon>
        <taxon>Pterygota</taxon>
        <taxon>Neoptera</taxon>
        <taxon>Endopterygota</taxon>
        <taxon>Lepidoptera</taxon>
        <taxon>Glossata</taxon>
        <taxon>Ditrysia</taxon>
        <taxon>Papilionoidea</taxon>
        <taxon>Papilionidae</taxon>
        <taxon>Parnassiinae</taxon>
        <taxon>Parnassini</taxon>
        <taxon>Parnassius</taxon>
        <taxon>Parnassius</taxon>
    </lineage>
</organism>
<keyword evidence="2" id="KW-1185">Reference proteome</keyword>
<proteinExistence type="predicted"/>
<dbReference type="PANTHER" id="PTHR47272">
    <property type="entry name" value="DDE_TNP_1_7 DOMAIN-CONTAINING PROTEIN"/>
    <property type="match status" value="1"/>
</dbReference>
<gene>
    <name evidence="1" type="ORF">PAPOLLO_LOCUS19949</name>
</gene>
<dbReference type="EMBL" id="CAJQZP010001234">
    <property type="protein sequence ID" value="CAG5032675.1"/>
    <property type="molecule type" value="Genomic_DNA"/>
</dbReference>
<reference evidence="1" key="1">
    <citation type="submission" date="2021-04" db="EMBL/GenBank/DDBJ databases">
        <authorList>
            <person name="Tunstrom K."/>
        </authorList>
    </citation>
    <scope>NUCLEOTIDE SEQUENCE</scope>
</reference>
<dbReference type="AlphaFoldDB" id="A0A8S3XUC0"/>
<comment type="caution">
    <text evidence="1">The sequence shown here is derived from an EMBL/GenBank/DDBJ whole genome shotgun (WGS) entry which is preliminary data.</text>
</comment>
<protein>
    <submittedName>
        <fullName evidence="1">(apollo) hypothetical protein</fullName>
    </submittedName>
</protein>